<dbReference type="InterPro" id="IPR048913">
    <property type="entry name" value="BetaGal_gal-bd"/>
</dbReference>
<keyword evidence="2" id="KW-0378">Hydrolase</keyword>
<organism evidence="8 9">
    <name type="scientific">Rhynchophorus ferrugineus</name>
    <name type="common">Red palm weevil</name>
    <name type="synonym">Curculio ferrugineus</name>
    <dbReference type="NCBI Taxonomy" id="354439"/>
    <lineage>
        <taxon>Eukaryota</taxon>
        <taxon>Metazoa</taxon>
        <taxon>Ecdysozoa</taxon>
        <taxon>Arthropoda</taxon>
        <taxon>Hexapoda</taxon>
        <taxon>Insecta</taxon>
        <taxon>Pterygota</taxon>
        <taxon>Neoptera</taxon>
        <taxon>Endopterygota</taxon>
        <taxon>Coleoptera</taxon>
        <taxon>Polyphaga</taxon>
        <taxon>Cucujiformia</taxon>
        <taxon>Curculionidae</taxon>
        <taxon>Dryophthorinae</taxon>
        <taxon>Rhynchophorus</taxon>
    </lineage>
</organism>
<dbReference type="Pfam" id="PF21467">
    <property type="entry name" value="BetaGal_gal-bd"/>
    <property type="match status" value="1"/>
</dbReference>
<reference evidence="8" key="1">
    <citation type="submission" date="2020-08" db="EMBL/GenBank/DDBJ databases">
        <title>Genome sequencing and assembly of the red palm weevil Rhynchophorus ferrugineus.</title>
        <authorList>
            <person name="Dias G.B."/>
            <person name="Bergman C.M."/>
            <person name="Manee M."/>
        </authorList>
    </citation>
    <scope>NUCLEOTIDE SEQUENCE</scope>
    <source>
        <strain evidence="8">AA-2017</strain>
        <tissue evidence="8">Whole larva</tissue>
    </source>
</reference>
<evidence type="ECO:0000256" key="1">
    <source>
        <dbReference type="ARBA" id="ARBA00009809"/>
    </source>
</evidence>
<comment type="similarity">
    <text evidence="1 4">Belongs to the glycosyl hydrolase 35 family.</text>
</comment>
<evidence type="ECO:0000259" key="7">
    <source>
        <dbReference type="Pfam" id="PF21467"/>
    </source>
</evidence>
<evidence type="ECO:0000256" key="2">
    <source>
        <dbReference type="ARBA" id="ARBA00022801"/>
    </source>
</evidence>
<dbReference type="Pfam" id="PF21317">
    <property type="entry name" value="BetaGal_ABD_1"/>
    <property type="match status" value="1"/>
</dbReference>
<dbReference type="SUPFAM" id="SSF51445">
    <property type="entry name" value="(Trans)glycosidases"/>
    <property type="match status" value="1"/>
</dbReference>
<dbReference type="SUPFAM" id="SSF49785">
    <property type="entry name" value="Galactose-binding domain-like"/>
    <property type="match status" value="1"/>
</dbReference>
<dbReference type="PIRSF" id="PIRSF006336">
    <property type="entry name" value="B-gal"/>
    <property type="match status" value="1"/>
</dbReference>
<dbReference type="PRINTS" id="PR00742">
    <property type="entry name" value="GLHYDRLASE35"/>
</dbReference>
<dbReference type="InterPro" id="IPR031330">
    <property type="entry name" value="Gly_Hdrlase_35_cat"/>
</dbReference>
<protein>
    <recommendedName>
        <fullName evidence="10">Beta-galactosidase</fullName>
    </recommendedName>
</protein>
<evidence type="ECO:0000259" key="6">
    <source>
        <dbReference type="Pfam" id="PF21317"/>
    </source>
</evidence>
<dbReference type="InterPro" id="IPR017853">
    <property type="entry name" value="GH"/>
</dbReference>
<name>A0A834ITI5_RHYFE</name>
<feature type="domain" description="Beta-galactosidase 1-like first all-beta" evidence="6">
    <location>
        <begin position="408"/>
        <end position="530"/>
    </location>
</feature>
<accession>A0A834ITI5</accession>
<dbReference type="AlphaFoldDB" id="A0A834ITI5"/>
<keyword evidence="3" id="KW-0326">Glycosidase</keyword>
<dbReference type="Gene3D" id="2.60.120.260">
    <property type="entry name" value="Galactose-binding domain-like"/>
    <property type="match status" value="2"/>
</dbReference>
<comment type="caution">
    <text evidence="8">The sequence shown here is derived from an EMBL/GenBank/DDBJ whole genome shotgun (WGS) entry which is preliminary data.</text>
</comment>
<evidence type="ECO:0008006" key="10">
    <source>
        <dbReference type="Google" id="ProtNLM"/>
    </source>
</evidence>
<evidence type="ECO:0000259" key="5">
    <source>
        <dbReference type="Pfam" id="PF01301"/>
    </source>
</evidence>
<dbReference type="FunFam" id="2.60.120.260:FF:000049">
    <property type="entry name" value="Beta-galactosidase"/>
    <property type="match status" value="1"/>
</dbReference>
<dbReference type="GO" id="GO:0004565">
    <property type="term" value="F:beta-galactosidase activity"/>
    <property type="evidence" value="ECO:0007669"/>
    <property type="project" value="InterPro"/>
</dbReference>
<proteinExistence type="inferred from homology"/>
<dbReference type="EMBL" id="JAACXV010000097">
    <property type="protein sequence ID" value="KAF7283583.1"/>
    <property type="molecule type" value="Genomic_DNA"/>
</dbReference>
<dbReference type="OrthoDB" id="1657402at2759"/>
<feature type="domain" description="Glycoside hydrolase 35 catalytic" evidence="5">
    <location>
        <begin position="36"/>
        <end position="346"/>
    </location>
</feature>
<dbReference type="InterPro" id="IPR048912">
    <property type="entry name" value="BetaGal1-like_ABD1"/>
</dbReference>
<sequence>MAYSVGVPLVNSLPTNYQYYTDGGIKEGLNANQSFFTLNDKLIRIYSGAMHYFRVPRKYWRDRLKKIRAAGLNSVETYVPWNLHEPEPGKYDFGNGGSEMEDFLHLEEFINTAKEEDLFVILRTGPYICSEYNFGGFPSWLLREKTMGFRISEQTYMNFVSRYFNVLLTLLAAFQFTRGGPVIAFQKSCVNSFLKNGIVELLVTSDSPLSSGSQGSLPGLFLQTANFGGDANGQLNKLAELQPDRPLMVMEFWIGWFDFWGANHTGKSDADTRIVLTDILAKNASFNIYMFHGGTNFGFTNGASLTNDLFDNSGYESITTSYDYDSPLSENGAYRNKYYIVKELVANANPIQTLTPEPPEIIPPVAYESVDIQKALPLKKLLDHNSPNAIESKYVTAMELLDINNNSGQGNGYIVYRKENMDLPEKSMLTIGGHVCDTVLVLVNGELLAPKQLKVVSDLERFGFWRVKDGQVQLNNAAIKGATIDIVVEEMGRMNGGNIFQYNQTFKGLWQDNVTLNSEVLSDFKIIPLEMKKKWINELSEWEDYTAEQPGTAFYSAILHVEDEPQDTFIDMREWGKGMVFVNGFALGRYAAIGPQQTLYLPAPFLETGDNTIVLFEHFYTPATGKIVFSAEQIFDYVH</sequence>
<dbReference type="PANTHER" id="PTHR23421">
    <property type="entry name" value="BETA-GALACTOSIDASE RELATED"/>
    <property type="match status" value="1"/>
</dbReference>
<dbReference type="Gene3D" id="3.20.20.80">
    <property type="entry name" value="Glycosidases"/>
    <property type="match status" value="1"/>
</dbReference>
<evidence type="ECO:0000256" key="4">
    <source>
        <dbReference type="RuleBase" id="RU003679"/>
    </source>
</evidence>
<feature type="domain" description="Beta-galactosidase galactose-binding" evidence="7">
    <location>
        <begin position="553"/>
        <end position="611"/>
    </location>
</feature>
<evidence type="ECO:0000313" key="9">
    <source>
        <dbReference type="Proteomes" id="UP000625711"/>
    </source>
</evidence>
<keyword evidence="9" id="KW-1185">Reference proteome</keyword>
<dbReference type="Pfam" id="PF01301">
    <property type="entry name" value="Glyco_hydro_35"/>
    <property type="match status" value="1"/>
</dbReference>
<dbReference type="InterPro" id="IPR008979">
    <property type="entry name" value="Galactose-bd-like_sf"/>
</dbReference>
<dbReference type="Proteomes" id="UP000625711">
    <property type="component" value="Unassembled WGS sequence"/>
</dbReference>
<evidence type="ECO:0000256" key="3">
    <source>
        <dbReference type="ARBA" id="ARBA00023295"/>
    </source>
</evidence>
<dbReference type="InterPro" id="IPR001944">
    <property type="entry name" value="Glycoside_Hdrlase_35"/>
</dbReference>
<gene>
    <name evidence="8" type="ORF">GWI33_023375</name>
</gene>
<evidence type="ECO:0000313" key="8">
    <source>
        <dbReference type="EMBL" id="KAF7283583.1"/>
    </source>
</evidence>
<dbReference type="InterPro" id="IPR026283">
    <property type="entry name" value="B-gal_1-like"/>
</dbReference>
<dbReference type="GO" id="GO:0005975">
    <property type="term" value="P:carbohydrate metabolic process"/>
    <property type="evidence" value="ECO:0007669"/>
    <property type="project" value="InterPro"/>
</dbReference>